<protein>
    <recommendedName>
        <fullName evidence="5">BRCT domain-containing protein</fullName>
    </recommendedName>
</protein>
<dbReference type="InterPro" id="IPR036420">
    <property type="entry name" value="BRCT_dom_sf"/>
</dbReference>
<feature type="compositionally biased region" description="Polar residues" evidence="4">
    <location>
        <begin position="507"/>
        <end position="524"/>
    </location>
</feature>
<feature type="compositionally biased region" description="Polar residues" evidence="4">
    <location>
        <begin position="247"/>
        <end position="263"/>
    </location>
</feature>
<gene>
    <name evidence="6" type="ORF">UV8b_06740</name>
</gene>
<comment type="subcellular location">
    <subcellularLocation>
        <location evidence="1">Nucleus</location>
    </subcellularLocation>
</comment>
<evidence type="ECO:0000256" key="3">
    <source>
        <dbReference type="ARBA" id="ARBA00023242"/>
    </source>
</evidence>
<dbReference type="GeneID" id="66067517"/>
<feature type="compositionally biased region" description="Polar residues" evidence="4">
    <location>
        <begin position="276"/>
        <end position="289"/>
    </location>
</feature>
<dbReference type="CDD" id="cd17745">
    <property type="entry name" value="BRCT_p53bp1_rpt1"/>
    <property type="match status" value="1"/>
</dbReference>
<feature type="compositionally biased region" description="Polar residues" evidence="4">
    <location>
        <begin position="751"/>
        <end position="760"/>
    </location>
</feature>
<feature type="compositionally biased region" description="Acidic residues" evidence="4">
    <location>
        <begin position="492"/>
        <end position="501"/>
    </location>
</feature>
<dbReference type="GO" id="GO:0005634">
    <property type="term" value="C:nucleus"/>
    <property type="evidence" value="ECO:0007669"/>
    <property type="project" value="UniProtKB-SubCell"/>
</dbReference>
<dbReference type="EMBL" id="CP072757">
    <property type="protein sequence ID" value="QUC22499.1"/>
    <property type="molecule type" value="Genomic_DNA"/>
</dbReference>
<evidence type="ECO:0000313" key="6">
    <source>
        <dbReference type="EMBL" id="QUC22499.1"/>
    </source>
</evidence>
<dbReference type="GO" id="GO:0045944">
    <property type="term" value="P:positive regulation of transcription by RNA polymerase II"/>
    <property type="evidence" value="ECO:0007669"/>
    <property type="project" value="TreeGrafter"/>
</dbReference>
<feature type="compositionally biased region" description="Low complexity" evidence="4">
    <location>
        <begin position="642"/>
        <end position="656"/>
    </location>
</feature>
<dbReference type="InterPro" id="IPR001357">
    <property type="entry name" value="BRCT_dom"/>
</dbReference>
<feature type="compositionally biased region" description="Basic and acidic residues" evidence="4">
    <location>
        <begin position="733"/>
        <end position="743"/>
    </location>
</feature>
<feature type="region of interest" description="Disordered" evidence="4">
    <location>
        <begin position="573"/>
        <end position="767"/>
    </location>
</feature>
<keyword evidence="2" id="KW-0227">DNA damage</keyword>
<evidence type="ECO:0000256" key="1">
    <source>
        <dbReference type="ARBA" id="ARBA00004123"/>
    </source>
</evidence>
<evidence type="ECO:0000259" key="5">
    <source>
        <dbReference type="PROSITE" id="PS50172"/>
    </source>
</evidence>
<feature type="region of interest" description="Disordered" evidence="4">
    <location>
        <begin position="128"/>
        <end position="186"/>
    </location>
</feature>
<keyword evidence="7" id="KW-1185">Reference proteome</keyword>
<name>A0A8E5HWG1_USTVR</name>
<dbReference type="PROSITE" id="PS50172">
    <property type="entry name" value="BRCT"/>
    <property type="match status" value="1"/>
</dbReference>
<dbReference type="Gene3D" id="3.40.50.10190">
    <property type="entry name" value="BRCT domain"/>
    <property type="match status" value="1"/>
</dbReference>
<organism evidence="6 7">
    <name type="scientific">Ustilaginoidea virens</name>
    <name type="common">Rice false smut fungus</name>
    <name type="synonym">Villosiclava virens</name>
    <dbReference type="NCBI Taxonomy" id="1159556"/>
    <lineage>
        <taxon>Eukaryota</taxon>
        <taxon>Fungi</taxon>
        <taxon>Dikarya</taxon>
        <taxon>Ascomycota</taxon>
        <taxon>Pezizomycotina</taxon>
        <taxon>Sordariomycetes</taxon>
        <taxon>Hypocreomycetidae</taxon>
        <taxon>Hypocreales</taxon>
        <taxon>Clavicipitaceae</taxon>
        <taxon>Ustilaginoidea</taxon>
    </lineage>
</organism>
<dbReference type="AlphaFoldDB" id="A0A8E5HWG1"/>
<feature type="region of interest" description="Disordered" evidence="4">
    <location>
        <begin position="246"/>
        <end position="548"/>
    </location>
</feature>
<dbReference type="Proteomes" id="UP000027002">
    <property type="component" value="Chromosome 5"/>
</dbReference>
<dbReference type="KEGG" id="uvi:66067517"/>
<dbReference type="GO" id="GO:0000077">
    <property type="term" value="P:DNA damage checkpoint signaling"/>
    <property type="evidence" value="ECO:0007669"/>
    <property type="project" value="TreeGrafter"/>
</dbReference>
<feature type="compositionally biased region" description="Basic and acidic residues" evidence="4">
    <location>
        <begin position="408"/>
        <end position="429"/>
    </location>
</feature>
<proteinExistence type="predicted"/>
<dbReference type="OrthoDB" id="129353at2759"/>
<evidence type="ECO:0000256" key="2">
    <source>
        <dbReference type="ARBA" id="ARBA00022763"/>
    </source>
</evidence>
<feature type="domain" description="BRCT" evidence="5">
    <location>
        <begin position="773"/>
        <end position="895"/>
    </location>
</feature>
<dbReference type="SUPFAM" id="SSF52113">
    <property type="entry name" value="BRCT domain"/>
    <property type="match status" value="1"/>
</dbReference>
<dbReference type="InterPro" id="IPR047249">
    <property type="entry name" value="BRCT_p53bp1-like_rpt1"/>
</dbReference>
<dbReference type="GO" id="GO:0042393">
    <property type="term" value="F:histone binding"/>
    <property type="evidence" value="ECO:0007669"/>
    <property type="project" value="TreeGrafter"/>
</dbReference>
<evidence type="ECO:0000256" key="4">
    <source>
        <dbReference type="SAM" id="MobiDB-lite"/>
    </source>
</evidence>
<reference evidence="6" key="1">
    <citation type="submission" date="2020-03" db="EMBL/GenBank/DDBJ databases">
        <title>A mixture of massive structural variations and highly conserved coding sequences in Ustilaginoidea virens genome.</title>
        <authorList>
            <person name="Zhang K."/>
            <person name="Zhao Z."/>
            <person name="Zhang Z."/>
            <person name="Li Y."/>
            <person name="Hsiang T."/>
            <person name="Sun W."/>
        </authorList>
    </citation>
    <scope>NUCLEOTIDE SEQUENCE</scope>
    <source>
        <strain evidence="6">UV-8b</strain>
    </source>
</reference>
<keyword evidence="3" id="KW-0539">Nucleus</keyword>
<feature type="region of interest" description="Disordered" evidence="4">
    <location>
        <begin position="80"/>
        <end position="111"/>
    </location>
</feature>
<feature type="compositionally biased region" description="Basic residues" evidence="4">
    <location>
        <begin position="382"/>
        <end position="392"/>
    </location>
</feature>
<accession>A0A8E5HWG1</accession>
<evidence type="ECO:0000313" key="7">
    <source>
        <dbReference type="Proteomes" id="UP000027002"/>
    </source>
</evidence>
<dbReference type="PANTHER" id="PTHR15321:SF3">
    <property type="entry name" value="TP53-BINDING PROTEIN 1"/>
    <property type="match status" value="1"/>
</dbReference>
<feature type="compositionally biased region" description="Low complexity" evidence="4">
    <location>
        <begin position="663"/>
        <end position="676"/>
    </location>
</feature>
<dbReference type="PANTHER" id="PTHR15321">
    <property type="entry name" value="TUMOR SUPPRESSOR P53-BINDING PROTEIN 1"/>
    <property type="match status" value="1"/>
</dbReference>
<dbReference type="InterPro" id="IPR047252">
    <property type="entry name" value="TP53BP1-like"/>
</dbReference>
<sequence length="1060" mass="115027">MTRLDSIVLVTDKAAWEGTKESQDTQAILDAHKAELGVGTLRTQHLQIDNLEAPDDIPDTAPLDEHEAYIVRPDDATAELGYSSRSPLRADETSSAVPGRKKMDVSQQTPTQINDERDYAAFCEPLGSSTVDDDTQNTTHDEPHTLNPDDTGAVNFGISSELPRPSSQVSEDGGFENTRGEWRRPDDIPRAALNSAFTPHKPQDLLPETPALPKNPFGNKSDGAVPFGGTQLFGQTQLLSSAAKMASPTSSRPSPNVFLNSISPRVMGTSPLKNRANVSSPTDIRTSSPARLHEIPATLLKDKDLGTVAQETPMPARSQKDELIPESPTYQSPLSLAGRKPMAHYEPMKQSQERKMVNRKALLQRLASESDSDDDTLQQLERKKRVERKRALAAKEMNKVRLTRTPRRPSDEEPNKKRRKVDEASEKRRNSGLQAVDVQAAPTLLGDSQKAASQSTQLPSLRSTKATPGTLEEVESDKMRATSANAQNAAEPEPDPIDDEMIPATSPICSSPNMPQRDVPSNSEPELPLLRRDGTEQPGDGVDCSSLPLVRRRSLRTYGKRGREQRSRLCVISSPETAATENAVGCKADEQVSAEPRIDADHRAQGSQDAVKQADMLPRDSRSELPAPMGARSRRGEAKIQTPRPYRASRPAPATTSSMTNFSSTPAASSKTTPGTQLGTQDSHASERSESVSLLSPAKGAKPPGRRGGNTAESESPKPVTKAMRLSRRLLRMHSDSTDDRHRSSPCATAPNRSTTQSKSVRGFRASSGPVSRARRLFDCMIFALSFSENRGQRTKLEAKITQAGGAILHEGFHEMFEPLAIIHSANTTLESDESPLKLAKMYADCGFAAVIADGHSRKTKYMQALALGLPCLAPQWATTCLERGEIVDWVPYLLCAGASQVLGNAIRSRTLAPYCATAAKLPDVLRIRGRLLEGERLLIVVDCRKLRKETKQQYLFLAAALGPCSVSRVSTVQQAGESMRQAEQGSAPFGWIYMDPSIGTVEDVLAAAAAAAAAQQTTGRRKRKLAAAEPAGQNVSVLTDELMIQSLILGRMVEAGEMG</sequence>
<dbReference type="RefSeq" id="XP_043000172.1">
    <property type="nucleotide sequence ID" value="XM_043144237.1"/>
</dbReference>
<feature type="compositionally biased region" description="Polar residues" evidence="4">
    <location>
        <begin position="450"/>
        <end position="467"/>
    </location>
</feature>